<proteinExistence type="predicted"/>
<organism evidence="1">
    <name type="scientific">Anopheles atroparvus</name>
    <name type="common">European mosquito</name>
    <dbReference type="NCBI Taxonomy" id="41427"/>
    <lineage>
        <taxon>Eukaryota</taxon>
        <taxon>Metazoa</taxon>
        <taxon>Ecdysozoa</taxon>
        <taxon>Arthropoda</taxon>
        <taxon>Hexapoda</taxon>
        <taxon>Insecta</taxon>
        <taxon>Pterygota</taxon>
        <taxon>Neoptera</taxon>
        <taxon>Endopterygota</taxon>
        <taxon>Diptera</taxon>
        <taxon>Nematocera</taxon>
        <taxon>Culicoidea</taxon>
        <taxon>Culicidae</taxon>
        <taxon>Anophelinae</taxon>
        <taxon>Anopheles</taxon>
    </lineage>
</organism>
<reference evidence="1" key="1">
    <citation type="submission" date="2022-08" db="UniProtKB">
        <authorList>
            <consortium name="EnsemblMetazoa"/>
        </authorList>
    </citation>
    <scope>IDENTIFICATION</scope>
    <source>
        <strain evidence="1">EBRO</strain>
    </source>
</reference>
<sequence length="144" mass="14931">MDYTLLCSSLSSLFILTITVPPFWSVADVDITPGGGVVPPPPIGPGPIEFGVPATPGSVMPDGGFPDVVVDAVVVVAVPLPMPIPSGVPPVSWLLMLPLLQILLYRSGVAVIMAASSNSVRSSVYTLAVWSYSSCIAIELTPQN</sequence>
<protein>
    <submittedName>
        <fullName evidence="1">Uncharacterized protein</fullName>
    </submittedName>
</protein>
<dbReference type="VEuPathDB" id="VectorBase:AATE018255"/>
<name>A0A182JHL3_ANOAO</name>
<dbReference type="AlphaFoldDB" id="A0A182JHL3"/>
<dbReference type="EnsemblMetazoa" id="AATE018255-RA">
    <property type="protein sequence ID" value="AATE018255-PA.1"/>
    <property type="gene ID" value="AATE018255"/>
</dbReference>
<evidence type="ECO:0000313" key="1">
    <source>
        <dbReference type="EnsemblMetazoa" id="AATE018255-PA.1"/>
    </source>
</evidence>
<accession>A0A182JHL3</accession>